<dbReference type="EMBL" id="VSSQ01002849">
    <property type="protein sequence ID" value="MPM17725.1"/>
    <property type="molecule type" value="Genomic_DNA"/>
</dbReference>
<dbReference type="Pfam" id="PF05565">
    <property type="entry name" value="Sipho_Gp157"/>
    <property type="match status" value="1"/>
</dbReference>
<evidence type="ECO:0008006" key="3">
    <source>
        <dbReference type="Google" id="ProtNLM"/>
    </source>
</evidence>
<evidence type="ECO:0000256" key="1">
    <source>
        <dbReference type="SAM" id="Coils"/>
    </source>
</evidence>
<keyword evidence="1" id="KW-0175">Coiled coil</keyword>
<evidence type="ECO:0000313" key="2">
    <source>
        <dbReference type="EMBL" id="MPM17725.1"/>
    </source>
</evidence>
<gene>
    <name evidence="2" type="ORF">SDC9_64123</name>
</gene>
<dbReference type="InterPro" id="IPR008840">
    <property type="entry name" value="Sipho_Gp157"/>
</dbReference>
<dbReference type="AlphaFoldDB" id="A0A644XNL0"/>
<feature type="coiled-coil region" evidence="1">
    <location>
        <begin position="18"/>
        <end position="77"/>
    </location>
</feature>
<organism evidence="2">
    <name type="scientific">bioreactor metagenome</name>
    <dbReference type="NCBI Taxonomy" id="1076179"/>
    <lineage>
        <taxon>unclassified sequences</taxon>
        <taxon>metagenomes</taxon>
        <taxon>ecological metagenomes</taxon>
    </lineage>
</organism>
<accession>A0A644XNL0</accession>
<reference evidence="2" key="1">
    <citation type="submission" date="2019-08" db="EMBL/GenBank/DDBJ databases">
        <authorList>
            <person name="Kucharzyk K."/>
            <person name="Murdoch R.W."/>
            <person name="Higgins S."/>
            <person name="Loffler F."/>
        </authorList>
    </citation>
    <scope>NUCLEOTIDE SEQUENCE</scope>
</reference>
<sequence>MAKLYELQSTFNQVLELMDDHDTDLDALESVLKSVEGEFEQKIEGCVLMIKNLEAEIEPIKAEAERLAARKKTLENKMVWMKNYMLVQMTLLEKDKIKTPNGLFTVARQKSPTSVIVHNMAEIPDKYFTVIPAQKQLDKFGVKDALVGGESVPGCELQQGYHIRIR</sequence>
<protein>
    <recommendedName>
        <fullName evidence="3">Siphovirus Gp157 family protein</fullName>
    </recommendedName>
</protein>
<proteinExistence type="predicted"/>
<name>A0A644XNL0_9ZZZZ</name>
<comment type="caution">
    <text evidence="2">The sequence shown here is derived from an EMBL/GenBank/DDBJ whole genome shotgun (WGS) entry which is preliminary data.</text>
</comment>